<dbReference type="InterPro" id="IPR011990">
    <property type="entry name" value="TPR-like_helical_dom_sf"/>
</dbReference>
<evidence type="ECO:0000313" key="3">
    <source>
        <dbReference type="Proteomes" id="UP000663855"/>
    </source>
</evidence>
<dbReference type="Proteomes" id="UP000681967">
    <property type="component" value="Unassembled WGS sequence"/>
</dbReference>
<dbReference type="Gene3D" id="3.90.176.10">
    <property type="entry name" value="Toxin ADP-ribosyltransferase, Chain A, domain 1"/>
    <property type="match status" value="1"/>
</dbReference>
<evidence type="ECO:0000313" key="2">
    <source>
        <dbReference type="EMBL" id="CAF4120684.1"/>
    </source>
</evidence>
<accession>A0A815RCF3</accession>
<evidence type="ECO:0000313" key="1">
    <source>
        <dbReference type="EMBL" id="CAF1475263.1"/>
    </source>
</evidence>
<reference evidence="1" key="1">
    <citation type="submission" date="2021-02" db="EMBL/GenBank/DDBJ databases">
        <authorList>
            <person name="Nowell W R."/>
        </authorList>
    </citation>
    <scope>NUCLEOTIDE SEQUENCE</scope>
</reference>
<comment type="caution">
    <text evidence="1">The sequence shown here is derived from an EMBL/GenBank/DDBJ whole genome shotgun (WGS) entry which is preliminary data.</text>
</comment>
<dbReference type="AlphaFoldDB" id="A0A815RCF3"/>
<dbReference type="Proteomes" id="UP000663855">
    <property type="component" value="Unassembled WGS sequence"/>
</dbReference>
<dbReference type="SUPFAM" id="SSF56399">
    <property type="entry name" value="ADP-ribosylation"/>
    <property type="match status" value="1"/>
</dbReference>
<dbReference type="EMBL" id="CAJNOV010012108">
    <property type="protein sequence ID" value="CAF1475263.1"/>
    <property type="molecule type" value="Genomic_DNA"/>
</dbReference>
<dbReference type="EMBL" id="CAJOBH010008692">
    <property type="protein sequence ID" value="CAF4120684.1"/>
    <property type="molecule type" value="Genomic_DNA"/>
</dbReference>
<organism evidence="1 3">
    <name type="scientific">Rotaria magnacalcarata</name>
    <dbReference type="NCBI Taxonomy" id="392030"/>
    <lineage>
        <taxon>Eukaryota</taxon>
        <taxon>Metazoa</taxon>
        <taxon>Spiralia</taxon>
        <taxon>Gnathifera</taxon>
        <taxon>Rotifera</taxon>
        <taxon>Eurotatoria</taxon>
        <taxon>Bdelloidea</taxon>
        <taxon>Philodinida</taxon>
        <taxon>Philodinidae</taxon>
        <taxon>Rotaria</taxon>
    </lineage>
</organism>
<proteinExistence type="predicted"/>
<dbReference type="Gene3D" id="1.25.40.10">
    <property type="entry name" value="Tetratricopeptide repeat domain"/>
    <property type="match status" value="1"/>
</dbReference>
<protein>
    <submittedName>
        <fullName evidence="1">Uncharacterized protein</fullName>
    </submittedName>
</protein>
<sequence>MTTNVPLHEMHENNHLELFSLIWLDVNVDAQKNKDTETKLRLIINHIKKFDNADECKIYIEQIAKDDLLVVLVSGQLGRQIVPSIHQHRQVLGIYINSEDNDSDKQWAYEFPKLKWCVDDELDELISQINEDHISRKKMEKLLWINVFTTTTDAGKSTTGVNGQFLFSQLVINCLLRLKPNEMDKNELISCFEKEYRGNQLELDHLRKFQKNYSPDKVLWWYTRESFFYRTLNASLYKQNIHMMFLYRSFINDIYHQLQHYQSKFPVRVYRYQLMSIDELSSLQKSIGQFVSVNSFLSTSTQRQITYIYLNDSNQKINLEPVFFEIDADPKVAKERPFADITQWNQFPLESKVLFMPGSIFRLHSIDRDDRHIWIVKMSLCGDGEHSLKHVLGDIKKQIGIEESNLCTLGKMLWKIGKLDLAKMYYNRCLSELSDNDPLFLTAYEDLADITSQLHDYDEFVYWRQKLLNFKDRISSNDTHKKGEIIRSLYHSNAKRIPVSIRMATFLY</sequence>
<gene>
    <name evidence="2" type="ORF">BYL167_LOCUS20062</name>
    <name evidence="1" type="ORF">CJN711_LOCUS25868</name>
</gene>
<name>A0A815RCF3_9BILA</name>
<dbReference type="SUPFAM" id="SSF48452">
    <property type="entry name" value="TPR-like"/>
    <property type="match status" value="1"/>
</dbReference>